<dbReference type="InterPro" id="IPR036291">
    <property type="entry name" value="NAD(P)-bd_dom_sf"/>
</dbReference>
<protein>
    <submittedName>
        <fullName evidence="1">Short-chain dehydrogenase</fullName>
    </submittedName>
</protein>
<dbReference type="InterPro" id="IPR002347">
    <property type="entry name" value="SDR_fam"/>
</dbReference>
<accession>A0A918MZ51</accession>
<dbReference type="GO" id="GO:0016616">
    <property type="term" value="F:oxidoreductase activity, acting on the CH-OH group of donors, NAD or NADP as acceptor"/>
    <property type="evidence" value="ECO:0007669"/>
    <property type="project" value="TreeGrafter"/>
</dbReference>
<dbReference type="PRINTS" id="PR00081">
    <property type="entry name" value="GDHRDH"/>
</dbReference>
<reference evidence="1" key="2">
    <citation type="submission" date="2020-09" db="EMBL/GenBank/DDBJ databases">
        <authorList>
            <person name="Sun Q."/>
            <person name="Kim S."/>
        </authorList>
    </citation>
    <scope>NUCLEOTIDE SEQUENCE</scope>
    <source>
        <strain evidence="1">KCTC 22164</strain>
    </source>
</reference>
<dbReference type="SUPFAM" id="SSF51735">
    <property type="entry name" value="NAD(P)-binding Rossmann-fold domains"/>
    <property type="match status" value="1"/>
</dbReference>
<dbReference type="Pfam" id="PF00106">
    <property type="entry name" value="adh_short"/>
    <property type="match status" value="1"/>
</dbReference>
<dbReference type="Proteomes" id="UP000631300">
    <property type="component" value="Unassembled WGS sequence"/>
</dbReference>
<evidence type="ECO:0000313" key="2">
    <source>
        <dbReference type="Proteomes" id="UP000631300"/>
    </source>
</evidence>
<reference evidence="1" key="1">
    <citation type="journal article" date="2014" name="Int. J. Syst. Evol. Microbiol.">
        <title>Complete genome sequence of Corynebacterium casei LMG S-19264T (=DSM 44701T), isolated from a smear-ripened cheese.</title>
        <authorList>
            <consortium name="US DOE Joint Genome Institute (JGI-PGF)"/>
            <person name="Walter F."/>
            <person name="Albersmeier A."/>
            <person name="Kalinowski J."/>
            <person name="Ruckert C."/>
        </authorList>
    </citation>
    <scope>NUCLEOTIDE SEQUENCE</scope>
    <source>
        <strain evidence="1">KCTC 22164</strain>
    </source>
</reference>
<dbReference type="Gene3D" id="3.40.50.720">
    <property type="entry name" value="NAD(P)-binding Rossmann-like Domain"/>
    <property type="match status" value="1"/>
</dbReference>
<dbReference type="PANTHER" id="PTHR45458">
    <property type="entry name" value="SHORT-CHAIN DEHYDROGENASE/REDUCTASE SDR"/>
    <property type="match status" value="1"/>
</dbReference>
<sequence>MNVVITGANRGIGLAFVRHYLSQGVNVFALCRNSCDELNGLGARVINGVDVSQPDSLKDALKPLTDVSIDLLINNAGVLGKETIDDWEPNTIDYQFRVNALGPLLVTQALLPSLAGNAKVAMITSRMGSMEDNGSGGYYGYRMSKAALNAAAVSMATDLGHRGIAVGIFHPGFVQTEMVNNAGDIDADTAATRLAARIDELTLENAGQFVHSNGQALPW</sequence>
<name>A0A918MZ51_9ALTE</name>
<dbReference type="InterPro" id="IPR052184">
    <property type="entry name" value="SDR_enzymes"/>
</dbReference>
<gene>
    <name evidence="1" type="primary">fabG</name>
    <name evidence="1" type="ORF">GCM10007391_22020</name>
</gene>
<comment type="caution">
    <text evidence="1">The sequence shown here is derived from an EMBL/GenBank/DDBJ whole genome shotgun (WGS) entry which is preliminary data.</text>
</comment>
<keyword evidence="2" id="KW-1185">Reference proteome</keyword>
<evidence type="ECO:0000313" key="1">
    <source>
        <dbReference type="EMBL" id="GGW87877.1"/>
    </source>
</evidence>
<dbReference type="CDD" id="cd05325">
    <property type="entry name" value="carb_red_sniffer_like_SDR_c"/>
    <property type="match status" value="1"/>
</dbReference>
<dbReference type="AlphaFoldDB" id="A0A918MZ51"/>
<dbReference type="PANTHER" id="PTHR45458:SF1">
    <property type="entry name" value="SHORT CHAIN DEHYDROGENASE"/>
    <property type="match status" value="1"/>
</dbReference>
<organism evidence="1 2">
    <name type="scientific">Alteromonas halophila</name>
    <dbReference type="NCBI Taxonomy" id="516698"/>
    <lineage>
        <taxon>Bacteria</taxon>
        <taxon>Pseudomonadati</taxon>
        <taxon>Pseudomonadota</taxon>
        <taxon>Gammaproteobacteria</taxon>
        <taxon>Alteromonadales</taxon>
        <taxon>Alteromonadaceae</taxon>
        <taxon>Alteromonas/Salinimonas group</taxon>
        <taxon>Alteromonas</taxon>
    </lineage>
</organism>
<dbReference type="RefSeq" id="WP_189406436.1">
    <property type="nucleotide sequence ID" value="NZ_BMXP01000005.1"/>
</dbReference>
<dbReference type="EMBL" id="BMXP01000005">
    <property type="protein sequence ID" value="GGW87877.1"/>
    <property type="molecule type" value="Genomic_DNA"/>
</dbReference>
<proteinExistence type="predicted"/>